<keyword evidence="4" id="KW-0238">DNA-binding</keyword>
<dbReference type="EMBL" id="JACETU010000002">
    <property type="protein sequence ID" value="KAF7437608.1"/>
    <property type="molecule type" value="Genomic_DNA"/>
</dbReference>
<feature type="region of interest" description="Disordered" evidence="8">
    <location>
        <begin position="1582"/>
        <end position="1720"/>
    </location>
</feature>
<feature type="compositionally biased region" description="Polar residues" evidence="8">
    <location>
        <begin position="1527"/>
        <end position="1542"/>
    </location>
</feature>
<name>A0A8H7A0A6_PLEOS</name>
<keyword evidence="12" id="KW-1185">Reference proteome</keyword>
<evidence type="ECO:0000256" key="4">
    <source>
        <dbReference type="ARBA" id="ARBA00023125"/>
    </source>
</evidence>
<organism evidence="11 12">
    <name type="scientific">Pleurotus ostreatus</name>
    <name type="common">Oyster mushroom</name>
    <name type="synonym">White-rot fungus</name>
    <dbReference type="NCBI Taxonomy" id="5322"/>
    <lineage>
        <taxon>Eukaryota</taxon>
        <taxon>Fungi</taxon>
        <taxon>Dikarya</taxon>
        <taxon>Basidiomycota</taxon>
        <taxon>Agaricomycotina</taxon>
        <taxon>Agaricomycetes</taxon>
        <taxon>Agaricomycetidae</taxon>
        <taxon>Agaricales</taxon>
        <taxon>Pleurotineae</taxon>
        <taxon>Pleurotaceae</taxon>
        <taxon>Pleurotus</taxon>
    </lineage>
</organism>
<feature type="compositionally biased region" description="Polar residues" evidence="8">
    <location>
        <begin position="170"/>
        <end position="179"/>
    </location>
</feature>
<dbReference type="SUPFAM" id="SSF52540">
    <property type="entry name" value="P-loop containing nucleoside triphosphate hydrolases"/>
    <property type="match status" value="1"/>
</dbReference>
<proteinExistence type="inferred from homology"/>
<feature type="region of interest" description="Disordered" evidence="8">
    <location>
        <begin position="1527"/>
        <end position="1547"/>
    </location>
</feature>
<dbReference type="PROSITE" id="PS51194">
    <property type="entry name" value="HELICASE_CTER"/>
    <property type="match status" value="1"/>
</dbReference>
<evidence type="ECO:0000259" key="10">
    <source>
        <dbReference type="PROSITE" id="PS51194"/>
    </source>
</evidence>
<dbReference type="PANTHER" id="PTHR13710:SF105">
    <property type="entry name" value="ATP-DEPENDENT DNA HELICASE Q1"/>
    <property type="match status" value="1"/>
</dbReference>
<dbReference type="GO" id="GO:0005524">
    <property type="term" value="F:ATP binding"/>
    <property type="evidence" value="ECO:0007669"/>
    <property type="project" value="UniProtKB-KW"/>
</dbReference>
<dbReference type="PROSITE" id="PS51192">
    <property type="entry name" value="HELICASE_ATP_BIND_1"/>
    <property type="match status" value="1"/>
</dbReference>
<dbReference type="Pfam" id="PF00271">
    <property type="entry name" value="Helicase_C"/>
    <property type="match status" value="1"/>
</dbReference>
<comment type="catalytic activity">
    <reaction evidence="6">
        <text>Couples ATP hydrolysis with the unwinding of duplex DNA by translocating in the 3'-5' direction.</text>
        <dbReference type="EC" id="5.6.2.4"/>
    </reaction>
</comment>
<feature type="region of interest" description="Disordered" evidence="8">
    <location>
        <begin position="93"/>
        <end position="118"/>
    </location>
</feature>
<evidence type="ECO:0000313" key="11">
    <source>
        <dbReference type="EMBL" id="KAF7437608.1"/>
    </source>
</evidence>
<evidence type="ECO:0000256" key="6">
    <source>
        <dbReference type="ARBA" id="ARBA00034617"/>
    </source>
</evidence>
<dbReference type="InterPro" id="IPR011545">
    <property type="entry name" value="DEAD/DEAH_box_helicase_dom"/>
</dbReference>
<accession>A0A8H7A0A6</accession>
<feature type="compositionally biased region" description="Polar residues" evidence="8">
    <location>
        <begin position="1687"/>
        <end position="1698"/>
    </location>
</feature>
<evidence type="ECO:0000256" key="8">
    <source>
        <dbReference type="SAM" id="MobiDB-lite"/>
    </source>
</evidence>
<feature type="compositionally biased region" description="Polar residues" evidence="8">
    <location>
        <begin position="1607"/>
        <end position="1634"/>
    </location>
</feature>
<dbReference type="EC" id="5.6.2.4" evidence="7"/>
<dbReference type="InterPro" id="IPR014001">
    <property type="entry name" value="Helicase_ATP-bd"/>
</dbReference>
<dbReference type="VEuPathDB" id="FungiDB:PC9H_004450"/>
<evidence type="ECO:0000256" key="1">
    <source>
        <dbReference type="ARBA" id="ARBA00005446"/>
    </source>
</evidence>
<dbReference type="GO" id="GO:0005694">
    <property type="term" value="C:chromosome"/>
    <property type="evidence" value="ECO:0007669"/>
    <property type="project" value="TreeGrafter"/>
</dbReference>
<dbReference type="PANTHER" id="PTHR13710">
    <property type="entry name" value="DNA HELICASE RECQ FAMILY MEMBER"/>
    <property type="match status" value="1"/>
</dbReference>
<dbReference type="Gene3D" id="3.40.50.300">
    <property type="entry name" value="P-loop containing nucleotide triphosphate hydrolases"/>
    <property type="match status" value="2"/>
</dbReference>
<evidence type="ECO:0000313" key="12">
    <source>
        <dbReference type="Proteomes" id="UP000623687"/>
    </source>
</evidence>
<dbReference type="GO" id="GO:0000724">
    <property type="term" value="P:double-strand break repair via homologous recombination"/>
    <property type="evidence" value="ECO:0007669"/>
    <property type="project" value="TreeGrafter"/>
</dbReference>
<dbReference type="OrthoDB" id="2507344at2759"/>
<evidence type="ECO:0000256" key="2">
    <source>
        <dbReference type="ARBA" id="ARBA00022741"/>
    </source>
</evidence>
<dbReference type="GeneID" id="59374268"/>
<feature type="domain" description="Helicase ATP-binding" evidence="9">
    <location>
        <begin position="1123"/>
        <end position="1282"/>
    </location>
</feature>
<feature type="region of interest" description="Disordered" evidence="8">
    <location>
        <begin position="139"/>
        <end position="202"/>
    </location>
</feature>
<keyword evidence="5" id="KW-0413">Isomerase</keyword>
<evidence type="ECO:0000256" key="5">
    <source>
        <dbReference type="ARBA" id="ARBA00023235"/>
    </source>
</evidence>
<evidence type="ECO:0000256" key="7">
    <source>
        <dbReference type="ARBA" id="ARBA00034808"/>
    </source>
</evidence>
<dbReference type="RefSeq" id="XP_036635507.1">
    <property type="nucleotide sequence ID" value="XM_036774034.1"/>
</dbReference>
<keyword evidence="2" id="KW-0547">Nucleotide-binding</keyword>
<dbReference type="GO" id="GO:0009378">
    <property type="term" value="F:four-way junction helicase activity"/>
    <property type="evidence" value="ECO:0007669"/>
    <property type="project" value="TreeGrafter"/>
</dbReference>
<sequence length="1987" mass="222333">MSSPGAEPQEDDISISVKPGVVVNFQRLDGFFHCSCDFKTSHESAFRRHYREHHLDEPSGGLLGSVSRTFSYVASAFSTPSFRRRHSPALEYETSSKRRRIDSIPTPRLSMHESSRASPIRSLFSTQILATPTTLIRPAFSPKHTDFDDDNEDSMSTSSFRIPPPGRLYQPSQALSSGPPSKRGSISSIASIDSQSNEETDYVQPVLSEQRLDLQTAHSYIRSVGLFVHKPTNITVCVQCASGVSAENAIAHISKASSGCRSSIWRSLDVDYIERCLRLCDAFEPIQFPSRESSTDAIPVIPVIQGWLCTVDPSSQCFNECFASERARDRHFFENHGDIVDRTKHYAPVKIQRIYKYRGIQRCIRVNTLPLSIEPPRYDAFLASIPGHEPLPMSDTVSLITKPTVFESILHWDTALIGVDIKYLKSYPHPPYADAQDYDNMPDMIVRYIVTIAEGVKHGGHRELLQQVHSPEVTKLHHSPLPYPKQKSTLDSYARIFSCYLTMLVRSVKQPIPGYPIHMTAEQTRLSSRVYTSSNDDTISEEDLHSHIHELAWALLSSHPIEHAKSELNTPILRFLIAHHLVPDGDGNFKKAQALSHTLSAIQWCWQAIGYTECLRHAAEYTDDAFGAYRDRVKPYLQELERTPFTTLRTIIHVNTSIAKSEYSLPRFVMAMDKTYFSVDGHPIPFAKFKEYAVGLISNAESKLDAILRGWQFDDIDKKIKTALQIGDPQNTYLDRLHDVGVGYSFFSDPRNHLKNERNLLLKHFLREGCDEFATSIPGAAPSEIFKPVNCRLWLDEVDSLVSTLYAATVTTWPGAGRGSELDHLTYRNDHGKRHMFFINNILTFVTSYIKTQQITGRAPLIPRGVDPRLARVLIITINFVYYAASVISAQFKQHKQAIAYTRYVFVYHGVPMNAERMTRVLREHTMPAFHVEFGIRDWRHVMKFVLRHKANIALEATDEEEQNKDPLNSLFGHSGRIGDSVYAIESSALDSISTVDVTRAQRYGIGYQKYLGLWPDLSSIDLVDDEESRELATCTRDTSTNSSNPRDAADLLERALERLLPIIGDHLSSMVAGALYNGLPHPAPPYLPSSSAVNVQLSRLDVVKKLYGSESFRSPQQATMFEYILQNTYTVVGILPTGGGKSLMFYGPPLAEKDGITIVISPFVALADEQFETAQQLGIPVSRWPSSATDLSSTRLLVVSAHAAGTADFVRFVRASAEMGLIRRIIFDEAHQIILSAQYRRCYDTLPLLTRTGVQVHFLSATLLQCSIDEIIRISCIPVDTVHVIRAPTFRPNICYDAQHFSNNSALSAYDQMMNQVEEICSEHVDQLDEDGRVLIYCSSYRECDDVFERTRYPIHRAKGSTGDDDEDDAKKRQAVAHDWRAGRPKVLIATTGFGNGIDYAHVRVVISVNARNGSDAVQQTGRAGRDGKQAYAYILGSLPLLASAVPDPDFAGVAIMNMLYAKRDCIRICMGEFDTESYSCVSHGSSRAVLCTRCKSSEFTKSMSLIPTQPGPRNYRVRSTNTPVVSSQITRPSPHINTSLVPPDSKRRYIPGSVDRPPQPTANLIHTIDDISDDMIAVHPFDTPASPDDRLLTHKAYPTPASPLHTVQRSRASKQSMSRPSAINSSELSLPTISAHRQKGKGRTNATHETSMPPPLLPQERGIARGQPSVTPDDDVFSSHYPNVHGNTGQPSGQSDRSTSRPSTTRYQLTLPSVPTYKGPTLPHIVDAASPPVDIGNTRPSDTLHTKKQAHRHNTVVSTFTTSAYASPRGLSEPAPARSISDLRKEAVDERQELSDVRRGHFAIIDQFFSIRPATCVICCLLGNAHTGCQENLYMTCESGLFNPWRSSVNLSGTVTAASEFNKFRTTLRFQEDQHVCYHCMRQTDIDAHPHVTTVKTCDEFADVIKNFAWAVYCLPAACSEGREEGRRWRKALLDTFDPPPPTTRPDFEQWLSTTPDPQGLNITNILMLCIHWTVMYKSHRWPPP</sequence>
<feature type="compositionally biased region" description="Low complexity" evidence="8">
    <location>
        <begin position="185"/>
        <end position="195"/>
    </location>
</feature>
<gene>
    <name evidence="11" type="ORF">PC9H_004450</name>
</gene>
<reference evidence="11" key="1">
    <citation type="submission" date="2019-07" db="EMBL/GenBank/DDBJ databases">
        <authorList>
            <person name="Palmer J.M."/>
        </authorList>
    </citation>
    <scope>NUCLEOTIDE SEQUENCE</scope>
    <source>
        <strain evidence="11">PC9</strain>
    </source>
</reference>
<dbReference type="GO" id="GO:0043138">
    <property type="term" value="F:3'-5' DNA helicase activity"/>
    <property type="evidence" value="ECO:0007669"/>
    <property type="project" value="UniProtKB-EC"/>
</dbReference>
<dbReference type="SMART" id="SM00487">
    <property type="entry name" value="DEXDc"/>
    <property type="match status" value="1"/>
</dbReference>
<dbReference type="InterPro" id="IPR027417">
    <property type="entry name" value="P-loop_NTPase"/>
</dbReference>
<evidence type="ECO:0000256" key="3">
    <source>
        <dbReference type="ARBA" id="ARBA00022840"/>
    </source>
</evidence>
<keyword evidence="3" id="KW-0067">ATP-binding</keyword>
<feature type="domain" description="Helicase C-terminal" evidence="10">
    <location>
        <begin position="1317"/>
        <end position="1468"/>
    </location>
</feature>
<evidence type="ECO:0000259" key="9">
    <source>
        <dbReference type="PROSITE" id="PS51192"/>
    </source>
</evidence>
<dbReference type="Pfam" id="PF00270">
    <property type="entry name" value="DEAD"/>
    <property type="match status" value="1"/>
</dbReference>
<comment type="caution">
    <text evidence="11">The sequence shown here is derived from an EMBL/GenBank/DDBJ whole genome shotgun (WGS) entry which is preliminary data.</text>
</comment>
<protein>
    <recommendedName>
        <fullName evidence="7">DNA 3'-5' helicase</fullName>
        <ecNumber evidence="7">5.6.2.4</ecNumber>
    </recommendedName>
</protein>
<dbReference type="Proteomes" id="UP000623687">
    <property type="component" value="Unassembled WGS sequence"/>
</dbReference>
<dbReference type="InterPro" id="IPR001650">
    <property type="entry name" value="Helicase_C-like"/>
</dbReference>
<dbReference type="GO" id="GO:0003677">
    <property type="term" value="F:DNA binding"/>
    <property type="evidence" value="ECO:0007669"/>
    <property type="project" value="UniProtKB-KW"/>
</dbReference>
<comment type="similarity">
    <text evidence="1">Belongs to the helicase family. RecQ subfamily.</text>
</comment>
<dbReference type="GO" id="GO:0005737">
    <property type="term" value="C:cytoplasm"/>
    <property type="evidence" value="ECO:0007669"/>
    <property type="project" value="TreeGrafter"/>
</dbReference>
<dbReference type="SMART" id="SM00490">
    <property type="entry name" value="HELICc"/>
    <property type="match status" value="1"/>
</dbReference>